<name>A0A6B0Z0L9_9CHLR</name>
<dbReference type="Pfam" id="PF07669">
    <property type="entry name" value="Eco57I"/>
    <property type="match status" value="1"/>
</dbReference>
<comment type="similarity">
    <text evidence="1">Belongs to the N(4)/N(6)-methyltransferase family.</text>
</comment>
<dbReference type="Pfam" id="PF13649">
    <property type="entry name" value="Methyltransf_25"/>
    <property type="match status" value="1"/>
</dbReference>
<keyword evidence="5" id="KW-0949">S-adenosyl-L-methionine</keyword>
<gene>
    <name evidence="10" type="ORF">F4Y42_17285</name>
</gene>
<dbReference type="Pfam" id="PF22837">
    <property type="entry name" value="M_Eco57I_C"/>
    <property type="match status" value="1"/>
</dbReference>
<dbReference type="AlphaFoldDB" id="A0A6B0Z0L9"/>
<dbReference type="PANTHER" id="PTHR33841:SF5">
    <property type="entry name" value="DNA METHYLASE (MODIFICATION METHYLASE) (METHYLTRANSFERASE)-RELATED"/>
    <property type="match status" value="1"/>
</dbReference>
<dbReference type="InterPro" id="IPR041698">
    <property type="entry name" value="Methyltransf_25"/>
</dbReference>
<feature type="domain" description="Methyltransferase" evidence="8">
    <location>
        <begin position="106"/>
        <end position="173"/>
    </location>
</feature>
<dbReference type="CDD" id="cd02440">
    <property type="entry name" value="AdoMet_MTases"/>
    <property type="match status" value="1"/>
</dbReference>
<dbReference type="PRINTS" id="PR00507">
    <property type="entry name" value="N12N6MTFRASE"/>
</dbReference>
<evidence type="ECO:0000256" key="3">
    <source>
        <dbReference type="ARBA" id="ARBA00022603"/>
    </source>
</evidence>
<dbReference type="GO" id="GO:0009007">
    <property type="term" value="F:site-specific DNA-methyltransferase (adenine-specific) activity"/>
    <property type="evidence" value="ECO:0007669"/>
    <property type="project" value="UniProtKB-EC"/>
</dbReference>
<dbReference type="EMBL" id="VXRG01000140">
    <property type="protein sequence ID" value="MXY95198.1"/>
    <property type="molecule type" value="Genomic_DNA"/>
</dbReference>
<keyword evidence="3 10" id="KW-0489">Methyltransferase</keyword>
<comment type="catalytic activity">
    <reaction evidence="6">
        <text>a 2'-deoxyadenosine in DNA + S-adenosyl-L-methionine = an N(6)-methyl-2'-deoxyadenosine in DNA + S-adenosyl-L-homocysteine + H(+)</text>
        <dbReference type="Rhea" id="RHEA:15197"/>
        <dbReference type="Rhea" id="RHEA-COMP:12418"/>
        <dbReference type="Rhea" id="RHEA-COMP:12419"/>
        <dbReference type="ChEBI" id="CHEBI:15378"/>
        <dbReference type="ChEBI" id="CHEBI:57856"/>
        <dbReference type="ChEBI" id="CHEBI:59789"/>
        <dbReference type="ChEBI" id="CHEBI:90615"/>
        <dbReference type="ChEBI" id="CHEBI:90616"/>
        <dbReference type="EC" id="2.1.1.72"/>
    </reaction>
</comment>
<feature type="domain" description="Type II methyltransferase M.TaqI-like" evidence="7">
    <location>
        <begin position="179"/>
        <end position="256"/>
    </location>
</feature>
<evidence type="ECO:0000259" key="7">
    <source>
        <dbReference type="Pfam" id="PF07669"/>
    </source>
</evidence>
<sequence length="543" mass="58575">MTFPSPNDWTLEQIVAIALALGGEAVGGPFSNAERCLAREVENLAVASTSVASVQLAIRNGEDPLGSALTALRSTEERRSVGQFFTDPRTVDAMVAWVARHAPGRVVDAGCGSGRFAARTAQLLPDSEVIAVDSDPVSTLIARANLAAAGQPTRGKRIRVLNEDFLSMSLEAQPSVTAFVGNPPYVRHHSLSPAAKDRGQALARAVGHPISRLAGLHAYFMMQVANLAKQGDIGCFITSSEWLDVGYGRSLRALLSQTLGLTSLHLRSIDGDREFEDALTSAVISCFECGSDKSTVCLNKASSREAFDLARVQRAVPRGSLSALEKWGALFRQESKSSRPLGPTLPLGDIFRVSRGVATGHNRFFVMAPEQAAWHSIHKWVTPVVSSASEIQAANGVLRQSAARRVLLSVSRETRVAAAPELQAYLRVGEEIGVPARYLCSHRNPWWAVQAPEPAPVVATYMGRRPPVFALNPDGLPLLNIALGLQPRTHLPAETMTTIVRWLNENAVSFSGKGRTYQGGLQKFEPREMEALQIPTAVLNGYH</sequence>
<comment type="caution">
    <text evidence="10">The sequence shown here is derived from an EMBL/GenBank/DDBJ whole genome shotgun (WGS) entry which is preliminary data.</text>
</comment>
<evidence type="ECO:0000256" key="5">
    <source>
        <dbReference type="ARBA" id="ARBA00022691"/>
    </source>
</evidence>
<evidence type="ECO:0000256" key="4">
    <source>
        <dbReference type="ARBA" id="ARBA00022679"/>
    </source>
</evidence>
<evidence type="ECO:0000313" key="10">
    <source>
        <dbReference type="EMBL" id="MXY95198.1"/>
    </source>
</evidence>
<accession>A0A6B0Z0L9</accession>
<proteinExistence type="inferred from homology"/>
<dbReference type="EC" id="2.1.1.72" evidence="2"/>
<reference evidence="10" key="1">
    <citation type="submission" date="2019-09" db="EMBL/GenBank/DDBJ databases">
        <title>Characterisation of the sponge microbiome using genome-centric metagenomics.</title>
        <authorList>
            <person name="Engelberts J.P."/>
            <person name="Robbins S.J."/>
            <person name="De Goeij J.M."/>
            <person name="Aranda M."/>
            <person name="Bell S.C."/>
            <person name="Webster N.S."/>
        </authorList>
    </citation>
    <scope>NUCLEOTIDE SEQUENCE</scope>
    <source>
        <strain evidence="10">SB0664_bin_27</strain>
    </source>
</reference>
<evidence type="ECO:0000259" key="9">
    <source>
        <dbReference type="Pfam" id="PF22837"/>
    </source>
</evidence>
<dbReference type="InterPro" id="IPR050953">
    <property type="entry name" value="N4_N6_ade-DNA_methylase"/>
</dbReference>
<dbReference type="InterPro" id="IPR029063">
    <property type="entry name" value="SAM-dependent_MTases_sf"/>
</dbReference>
<protein>
    <recommendedName>
        <fullName evidence="2">site-specific DNA-methyltransferase (adenine-specific)</fullName>
        <ecNumber evidence="2">2.1.1.72</ecNumber>
    </recommendedName>
</protein>
<dbReference type="GO" id="GO:0006304">
    <property type="term" value="P:DNA modification"/>
    <property type="evidence" value="ECO:0007669"/>
    <property type="project" value="InterPro"/>
</dbReference>
<organism evidence="10">
    <name type="scientific">Caldilineaceae bacterium SB0664_bin_27</name>
    <dbReference type="NCBI Taxonomy" id="2605260"/>
    <lineage>
        <taxon>Bacteria</taxon>
        <taxon>Bacillati</taxon>
        <taxon>Chloroflexota</taxon>
        <taxon>Caldilineae</taxon>
        <taxon>Caldilineales</taxon>
        <taxon>Caldilineaceae</taxon>
    </lineage>
</organism>
<dbReference type="PANTHER" id="PTHR33841">
    <property type="entry name" value="DNA METHYLTRANSFERASE YEEA-RELATED"/>
    <property type="match status" value="1"/>
</dbReference>
<evidence type="ECO:0000259" key="8">
    <source>
        <dbReference type="Pfam" id="PF13649"/>
    </source>
</evidence>
<evidence type="ECO:0000256" key="1">
    <source>
        <dbReference type="ARBA" id="ARBA00006594"/>
    </source>
</evidence>
<keyword evidence="4 10" id="KW-0808">Transferase</keyword>
<dbReference type="InterPro" id="IPR054520">
    <property type="entry name" value="M_Eco57I_C"/>
</dbReference>
<evidence type="ECO:0000256" key="6">
    <source>
        <dbReference type="ARBA" id="ARBA00047942"/>
    </source>
</evidence>
<dbReference type="InterPro" id="IPR011639">
    <property type="entry name" value="MethylTrfase_TaqI-like_dom"/>
</dbReference>
<dbReference type="GO" id="GO:0032259">
    <property type="term" value="P:methylation"/>
    <property type="evidence" value="ECO:0007669"/>
    <property type="project" value="UniProtKB-KW"/>
</dbReference>
<dbReference type="Gene3D" id="3.40.50.150">
    <property type="entry name" value="Vaccinia Virus protein VP39"/>
    <property type="match status" value="1"/>
</dbReference>
<feature type="domain" description="Type II methyltransferase M.Eco57I C-terminal" evidence="9">
    <location>
        <begin position="345"/>
        <end position="536"/>
    </location>
</feature>
<dbReference type="SUPFAM" id="SSF53335">
    <property type="entry name" value="S-adenosyl-L-methionine-dependent methyltransferases"/>
    <property type="match status" value="1"/>
</dbReference>
<evidence type="ECO:0000256" key="2">
    <source>
        <dbReference type="ARBA" id="ARBA00011900"/>
    </source>
</evidence>